<dbReference type="GO" id="GO:0016805">
    <property type="term" value="F:dipeptidase activity"/>
    <property type="evidence" value="ECO:0007669"/>
    <property type="project" value="InterPro"/>
</dbReference>
<dbReference type="AlphaFoldDB" id="A0A3B0S5L4"/>
<dbReference type="EMBL" id="UOEI01000046">
    <property type="protein sequence ID" value="VAV90635.1"/>
    <property type="molecule type" value="Genomic_DNA"/>
</dbReference>
<name>A0A3B0S5L4_9ZZZZ</name>
<evidence type="ECO:0000313" key="1">
    <source>
        <dbReference type="EMBL" id="VAV90635.1"/>
    </source>
</evidence>
<dbReference type="GO" id="GO:0006508">
    <property type="term" value="P:proteolysis"/>
    <property type="evidence" value="ECO:0007669"/>
    <property type="project" value="InterPro"/>
</dbReference>
<sequence length="374" mass="41387">RDANEAQFPQWCPSRDHEDGSIVHCTYLDIPQVPHTYATLLSRPFWMWGAEIGANEHGVTIGNEAVFTDQPYAETGLTGMDLVRLALQRSTSAEDAVGVIVGLIEQHGQGGGCGYEDRSFTYHNSFIVADRNGAVVLETAGNEWATERVTAGVRTISNGLTIKGFADKHRDRLRSRVSACDVRTAMTAKGASGSSSPGDLMAILRSHGADSWPRYRSVNGTLSMPCMHGGGLVASSSSTAGWVSDLASDTHWITATSAQCLSLFKPVRVDDPVDIGKIPTDLADRETLWWRHERLARTVMRDPDRLSKTFISERDDVERRWLASPPRGQYAFDEHSRLLDTWTGYITSADTGKDVRPWFARRYWSQRDAGLLEV</sequence>
<feature type="non-terminal residue" evidence="1">
    <location>
        <position position="1"/>
    </location>
</feature>
<accession>A0A3B0S5L4</accession>
<dbReference type="Gene3D" id="3.60.60.10">
    <property type="entry name" value="Penicillin V Acylase, Chain A"/>
    <property type="match status" value="1"/>
</dbReference>
<reference evidence="1" key="1">
    <citation type="submission" date="2018-06" db="EMBL/GenBank/DDBJ databases">
        <authorList>
            <person name="Zhirakovskaya E."/>
        </authorList>
    </citation>
    <scope>NUCLEOTIDE SEQUENCE</scope>
</reference>
<gene>
    <name evidence="1" type="ORF">MNBD_ACTINO01-1393</name>
</gene>
<dbReference type="Pfam" id="PF03577">
    <property type="entry name" value="Peptidase_C69"/>
    <property type="match status" value="1"/>
</dbReference>
<dbReference type="PANTHER" id="PTHR12994">
    <property type="entry name" value="SECERNIN"/>
    <property type="match status" value="1"/>
</dbReference>
<dbReference type="PANTHER" id="PTHR12994:SF17">
    <property type="entry name" value="LD30995P"/>
    <property type="match status" value="1"/>
</dbReference>
<dbReference type="InterPro" id="IPR005322">
    <property type="entry name" value="Peptidase_C69"/>
</dbReference>
<dbReference type="GO" id="GO:0070004">
    <property type="term" value="F:cysteine-type exopeptidase activity"/>
    <property type="evidence" value="ECO:0007669"/>
    <property type="project" value="InterPro"/>
</dbReference>
<protein>
    <submittedName>
        <fullName evidence="1">Secernin 1</fullName>
    </submittedName>
</protein>
<organism evidence="1">
    <name type="scientific">hydrothermal vent metagenome</name>
    <dbReference type="NCBI Taxonomy" id="652676"/>
    <lineage>
        <taxon>unclassified sequences</taxon>
        <taxon>metagenomes</taxon>
        <taxon>ecological metagenomes</taxon>
    </lineage>
</organism>
<proteinExistence type="predicted"/>